<accession>A0A7C4RPW3</accession>
<keyword evidence="1" id="KW-0472">Membrane</keyword>
<keyword evidence="1" id="KW-0812">Transmembrane</keyword>
<dbReference type="AlphaFoldDB" id="A0A7C4RPW3"/>
<name>A0A7C4RPW3_9BACT</name>
<sequence>MSERPQIMKIRGKTASRRDQGVSSSAAVPLIIGLLGFIQAMAVLCGFLCDDALAQSGPIIPIHIQGRSIEKPWFLHDMVVTEDKRFQGKGRDPHLVSPELGIELGKVQGIVLSICGYPDKDPIPIQVFWQTDANGFREDASFQFSIEATSHPRNVFLSFADTILTESDTERLLSIRVDWVRSSDTIGFTKMDVLLRGDVLPEDVILPVMARAPIREIPLQEDFLRYGPYRIHDMVVEDDDTWQVNGEDPYIETANLNVRLKRIKGMFLRFRISGRENPYPFQVFWKTYSADYDEKRSFWLRTRVQDGEGTFYIPFRVLPADDMLKTIRVDLEKCPKCRFEILEGRLITQEDATLLRQVPPNIMVALGYSVYGNGILRDMVEKARRDPGFLVVWGLIVVVVGGVTGWMGLASRKKLGGSS</sequence>
<reference evidence="2" key="1">
    <citation type="journal article" date="2020" name="mSystems">
        <title>Genome- and Community-Level Interaction Insights into Carbon Utilization and Element Cycling Functions of Hydrothermarchaeota in Hydrothermal Sediment.</title>
        <authorList>
            <person name="Zhou Z."/>
            <person name="Liu Y."/>
            <person name="Xu W."/>
            <person name="Pan J."/>
            <person name="Luo Z.H."/>
            <person name="Li M."/>
        </authorList>
    </citation>
    <scope>NUCLEOTIDE SEQUENCE [LARGE SCALE GENOMIC DNA]</scope>
    <source>
        <strain evidence="2">SpSt-477</strain>
    </source>
</reference>
<protein>
    <submittedName>
        <fullName evidence="2">Uncharacterized protein</fullName>
    </submittedName>
</protein>
<evidence type="ECO:0000313" key="2">
    <source>
        <dbReference type="EMBL" id="HGU31671.1"/>
    </source>
</evidence>
<feature type="transmembrane region" description="Helical" evidence="1">
    <location>
        <begin position="388"/>
        <end position="409"/>
    </location>
</feature>
<keyword evidence="1" id="KW-1133">Transmembrane helix</keyword>
<feature type="transmembrane region" description="Helical" evidence="1">
    <location>
        <begin position="358"/>
        <end position="376"/>
    </location>
</feature>
<organism evidence="2">
    <name type="scientific">Desulfatirhabdium butyrativorans</name>
    <dbReference type="NCBI Taxonomy" id="340467"/>
    <lineage>
        <taxon>Bacteria</taxon>
        <taxon>Pseudomonadati</taxon>
        <taxon>Thermodesulfobacteriota</taxon>
        <taxon>Desulfobacteria</taxon>
        <taxon>Desulfobacterales</taxon>
        <taxon>Desulfatirhabdiaceae</taxon>
        <taxon>Desulfatirhabdium</taxon>
    </lineage>
</organism>
<proteinExistence type="predicted"/>
<gene>
    <name evidence="2" type="ORF">ENS29_02310</name>
</gene>
<feature type="transmembrane region" description="Helical" evidence="1">
    <location>
        <begin position="21"/>
        <end position="44"/>
    </location>
</feature>
<dbReference type="EMBL" id="DSUH01000051">
    <property type="protein sequence ID" value="HGU31671.1"/>
    <property type="molecule type" value="Genomic_DNA"/>
</dbReference>
<comment type="caution">
    <text evidence="2">The sequence shown here is derived from an EMBL/GenBank/DDBJ whole genome shotgun (WGS) entry which is preliminary data.</text>
</comment>
<evidence type="ECO:0000256" key="1">
    <source>
        <dbReference type="SAM" id="Phobius"/>
    </source>
</evidence>